<feature type="transmembrane region" description="Helical" evidence="7">
    <location>
        <begin position="257"/>
        <end position="276"/>
    </location>
</feature>
<accession>A0A6P1NAF7</accession>
<sequence length="685" mass="76734">MSKDYSSKPIKHALPQQTKWRRFFKHLPAFFGLVLLFAAAIVIWRQLKHLSIHDVIASVKALPASSLWAGAGATFLAYAILTFYDGLACRQVKAKISWLKASFVAFCAYVLSHNLGFAAISGTAVRYRLYRNWGVPGQKIASIVAFCSVTYLLGTTGLVGIVLSWQPNTIPILSHYGTWFPRLLGAACFSVLLLYVVLSCWYKKITFFGHETELPGWKMALGQISASMADMSATALIIWCLIGPLPPETTLTFGSFLGIYLVSYTAGLVANIPGGLGVFDGAMIAALSPWLPVSHIMATILVFRIMYYLVPLILAGFLFASHEVLLRSKYFLPKNRLTEGSGQALREFEADFSIRAACVIQILLGIATICYALFAPLPTSLSSVYTFFIQISALLLIIFGVVLIAAAMGLMQRVLLAWRVSVLLLLFIEAILVFRHDSWFVCLLILSALLVLLPFRSSYYRRAYWRSEPHSPLLFFFLSLCIVSLIGLRWIAVNEHLGVIWWHPLLFDARLIKARLLMFCVLFSCFIGFWLALRKAKLHPYHWSTQSAALYACLAHDEPAEIIMEKLGVTPNGLFYDETKQAALAFVKKDFFVLAVGEPVGAAHKARAAILRLRDYALQENCMLAFLQSSDRFNELYNNLGLTCLYISRDKILFCSLEDFLMLKSYVEEFSKNNGSDSWSVTFQN</sequence>
<feature type="transmembrane region" description="Helical" evidence="7">
    <location>
        <begin position="471"/>
        <end position="492"/>
    </location>
</feature>
<dbReference type="Pfam" id="PF09924">
    <property type="entry name" value="LPG_synthase_C"/>
    <property type="match status" value="1"/>
</dbReference>
<dbReference type="Proteomes" id="UP000463975">
    <property type="component" value="Chromosome"/>
</dbReference>
<dbReference type="PANTHER" id="PTHR34697">
    <property type="entry name" value="PHOSPHATIDYLGLYCEROL LYSYLTRANSFERASE"/>
    <property type="match status" value="1"/>
</dbReference>
<dbReference type="InterPro" id="IPR024320">
    <property type="entry name" value="LPG_synthase_C"/>
</dbReference>
<evidence type="ECO:0000313" key="9">
    <source>
        <dbReference type="EMBL" id="QHI95396.1"/>
    </source>
</evidence>
<dbReference type="GO" id="GO:0005886">
    <property type="term" value="C:plasma membrane"/>
    <property type="evidence" value="ECO:0007669"/>
    <property type="project" value="UniProtKB-SubCell"/>
</dbReference>
<dbReference type="AlphaFoldDB" id="A0A6P1NAF7"/>
<feature type="transmembrane region" description="Helical" evidence="7">
    <location>
        <begin position="67"/>
        <end position="87"/>
    </location>
</feature>
<feature type="domain" description="Phosphatidylglycerol lysyltransferase C-terminal" evidence="8">
    <location>
        <begin position="574"/>
        <end position="650"/>
    </location>
</feature>
<feature type="transmembrane region" description="Helical" evidence="7">
    <location>
        <begin position="438"/>
        <end position="459"/>
    </location>
</feature>
<feature type="transmembrane region" description="Helical" evidence="7">
    <location>
        <begin position="512"/>
        <end position="533"/>
    </location>
</feature>
<gene>
    <name evidence="9" type="ORF">GT348_03150</name>
</gene>
<evidence type="ECO:0000256" key="3">
    <source>
        <dbReference type="ARBA" id="ARBA00022679"/>
    </source>
</evidence>
<proteinExistence type="predicted"/>
<keyword evidence="2" id="KW-1003">Cell membrane</keyword>
<reference evidence="9 10" key="1">
    <citation type="submission" date="2020-01" db="EMBL/GenBank/DDBJ databases">
        <title>Genome sequencing of strain KACC 21507.</title>
        <authorList>
            <person name="Heo J."/>
            <person name="Kim S.-J."/>
            <person name="Kim J.-S."/>
            <person name="Hong S.-B."/>
            <person name="Kwon S.-W."/>
        </authorList>
    </citation>
    <scope>NUCLEOTIDE SEQUENCE [LARGE SCALE GENOMIC DNA]</scope>
    <source>
        <strain evidence="9 10">KACC 21507</strain>
    </source>
</reference>
<evidence type="ECO:0000256" key="5">
    <source>
        <dbReference type="ARBA" id="ARBA00022989"/>
    </source>
</evidence>
<keyword evidence="10" id="KW-1185">Reference proteome</keyword>
<dbReference type="GO" id="GO:0055091">
    <property type="term" value="P:phospholipid homeostasis"/>
    <property type="evidence" value="ECO:0007669"/>
    <property type="project" value="TreeGrafter"/>
</dbReference>
<feature type="transmembrane region" description="Helical" evidence="7">
    <location>
        <begin position="140"/>
        <end position="163"/>
    </location>
</feature>
<feature type="transmembrane region" description="Helical" evidence="7">
    <location>
        <begin position="224"/>
        <end position="245"/>
    </location>
</feature>
<feature type="transmembrane region" description="Helical" evidence="7">
    <location>
        <begin position="296"/>
        <end position="320"/>
    </location>
</feature>
<dbReference type="PANTHER" id="PTHR34697:SF2">
    <property type="entry name" value="PHOSPHATIDYLGLYCEROL LYSYLTRANSFERASE"/>
    <property type="match status" value="1"/>
</dbReference>
<evidence type="ECO:0000256" key="6">
    <source>
        <dbReference type="ARBA" id="ARBA00023136"/>
    </source>
</evidence>
<evidence type="ECO:0000259" key="8">
    <source>
        <dbReference type="Pfam" id="PF09924"/>
    </source>
</evidence>
<dbReference type="EMBL" id="CP047652">
    <property type="protein sequence ID" value="QHI95396.1"/>
    <property type="molecule type" value="Genomic_DNA"/>
</dbReference>
<evidence type="ECO:0000256" key="2">
    <source>
        <dbReference type="ARBA" id="ARBA00022475"/>
    </source>
</evidence>
<evidence type="ECO:0000256" key="4">
    <source>
        <dbReference type="ARBA" id="ARBA00022692"/>
    </source>
</evidence>
<dbReference type="GO" id="GO:0016755">
    <property type="term" value="F:aminoacyltransferase activity"/>
    <property type="evidence" value="ECO:0007669"/>
    <property type="project" value="TreeGrafter"/>
</dbReference>
<organism evidence="9 10">
    <name type="scientific">Aristophania vespae</name>
    <dbReference type="NCBI Taxonomy" id="2697033"/>
    <lineage>
        <taxon>Bacteria</taxon>
        <taxon>Pseudomonadati</taxon>
        <taxon>Pseudomonadota</taxon>
        <taxon>Alphaproteobacteria</taxon>
        <taxon>Acetobacterales</taxon>
        <taxon>Acetobacteraceae</taxon>
        <taxon>Aristophania</taxon>
    </lineage>
</organism>
<feature type="transmembrane region" description="Helical" evidence="7">
    <location>
        <begin position="352"/>
        <end position="375"/>
    </location>
</feature>
<feature type="transmembrane region" description="Helical" evidence="7">
    <location>
        <begin position="414"/>
        <end position="432"/>
    </location>
</feature>
<keyword evidence="6 7" id="KW-0472">Membrane</keyword>
<feature type="transmembrane region" description="Helical" evidence="7">
    <location>
        <begin position="27"/>
        <end position="47"/>
    </location>
</feature>
<comment type="subcellular location">
    <subcellularLocation>
        <location evidence="1">Cell membrane</location>
        <topology evidence="1">Multi-pass membrane protein</topology>
    </subcellularLocation>
</comment>
<dbReference type="Pfam" id="PF03706">
    <property type="entry name" value="LPG_synthase_TM"/>
    <property type="match status" value="1"/>
</dbReference>
<dbReference type="RefSeq" id="WP_160618473.1">
    <property type="nucleotide sequence ID" value="NZ_CP047652.1"/>
</dbReference>
<feature type="transmembrane region" description="Helical" evidence="7">
    <location>
        <begin position="183"/>
        <end position="204"/>
    </location>
</feature>
<dbReference type="KEGG" id="bomb:GT348_03150"/>
<dbReference type="InterPro" id="IPR051211">
    <property type="entry name" value="PG_lysyltransferase"/>
</dbReference>
<protein>
    <submittedName>
        <fullName evidence="9">DUF2156 domain-containing protein</fullName>
    </submittedName>
</protein>
<keyword evidence="5 7" id="KW-1133">Transmembrane helix</keyword>
<evidence type="ECO:0000256" key="7">
    <source>
        <dbReference type="SAM" id="Phobius"/>
    </source>
</evidence>
<keyword evidence="3" id="KW-0808">Transferase</keyword>
<evidence type="ECO:0000256" key="1">
    <source>
        <dbReference type="ARBA" id="ARBA00004651"/>
    </source>
</evidence>
<feature type="transmembrane region" description="Helical" evidence="7">
    <location>
        <begin position="387"/>
        <end position="407"/>
    </location>
</feature>
<evidence type="ECO:0000313" key="10">
    <source>
        <dbReference type="Proteomes" id="UP000463975"/>
    </source>
</evidence>
<dbReference type="InterPro" id="IPR022791">
    <property type="entry name" value="L-PG_synthase/AglD"/>
</dbReference>
<feature type="transmembrane region" description="Helical" evidence="7">
    <location>
        <begin position="99"/>
        <end position="120"/>
    </location>
</feature>
<name>A0A6P1NAF7_9PROT</name>
<keyword evidence="4 7" id="KW-0812">Transmembrane</keyword>